<evidence type="ECO:0000256" key="7">
    <source>
        <dbReference type="ARBA" id="ARBA00023136"/>
    </source>
</evidence>
<evidence type="ECO:0000256" key="4">
    <source>
        <dbReference type="ARBA" id="ARBA00022807"/>
    </source>
</evidence>
<gene>
    <name evidence="12" type="ORF">BI350_16135</name>
</gene>
<dbReference type="GO" id="GO:0005524">
    <property type="term" value="F:ATP binding"/>
    <property type="evidence" value="ECO:0007669"/>
    <property type="project" value="UniProtKB-KW"/>
</dbReference>
<keyword evidence="4" id="KW-0378">Hydrolase</keyword>
<evidence type="ECO:0000313" key="12">
    <source>
        <dbReference type="EMBL" id="AOV08925.1"/>
    </source>
</evidence>
<dbReference type="SUPFAM" id="SSF90123">
    <property type="entry name" value="ABC transporter transmembrane region"/>
    <property type="match status" value="1"/>
</dbReference>
<dbReference type="Proteomes" id="UP000185746">
    <property type="component" value="Chromosome"/>
</dbReference>
<dbReference type="KEGG" id="surl:BI350_16135"/>
<keyword evidence="6 9" id="KW-1133">Transmembrane helix</keyword>
<dbReference type="Gene3D" id="3.90.70.10">
    <property type="entry name" value="Cysteine proteinases"/>
    <property type="match status" value="1"/>
</dbReference>
<dbReference type="GO" id="GO:0008234">
    <property type="term" value="F:cysteine-type peptidase activity"/>
    <property type="evidence" value="ECO:0007669"/>
    <property type="project" value="UniProtKB-KW"/>
</dbReference>
<feature type="domain" description="ABC transporter" evidence="10">
    <location>
        <begin position="487"/>
        <end position="698"/>
    </location>
</feature>
<dbReference type="InterPro" id="IPR005074">
    <property type="entry name" value="Peptidase_C39"/>
</dbReference>
<keyword evidence="13" id="KW-1185">Reference proteome</keyword>
<dbReference type="EMBL" id="CP017560">
    <property type="protein sequence ID" value="AOV08925.1"/>
    <property type="molecule type" value="Genomic_DNA"/>
</dbReference>
<evidence type="ECO:0000256" key="2">
    <source>
        <dbReference type="ARBA" id="ARBA00022692"/>
    </source>
</evidence>
<dbReference type="InterPro" id="IPR039421">
    <property type="entry name" value="Type_1_exporter"/>
</dbReference>
<evidence type="ECO:0000256" key="9">
    <source>
        <dbReference type="SAM" id="Phobius"/>
    </source>
</evidence>
<keyword evidence="8" id="KW-0813">Transport</keyword>
<dbReference type="Gene3D" id="1.20.1560.10">
    <property type="entry name" value="ABC transporter type 1, transmembrane domain"/>
    <property type="match status" value="1"/>
</dbReference>
<keyword evidence="2 9" id="KW-0812">Transmembrane</keyword>
<dbReference type="Pfam" id="PF00005">
    <property type="entry name" value="ABC_tran"/>
    <property type="match status" value="1"/>
</dbReference>
<evidence type="ECO:0000256" key="6">
    <source>
        <dbReference type="ARBA" id="ARBA00022989"/>
    </source>
</evidence>
<name>A0A1D8JJN8_9BACL</name>
<evidence type="ECO:0000313" key="13">
    <source>
        <dbReference type="Proteomes" id="UP000185746"/>
    </source>
</evidence>
<organism evidence="12 13">
    <name type="scientific">Sporosarcina ureilytica</name>
    <dbReference type="NCBI Taxonomy" id="298596"/>
    <lineage>
        <taxon>Bacteria</taxon>
        <taxon>Bacillati</taxon>
        <taxon>Bacillota</taxon>
        <taxon>Bacilli</taxon>
        <taxon>Bacillales</taxon>
        <taxon>Caryophanaceae</taxon>
        <taxon>Sporosarcina</taxon>
    </lineage>
</organism>
<feature type="transmembrane region" description="Helical" evidence="9">
    <location>
        <begin position="429"/>
        <end position="451"/>
    </location>
</feature>
<dbReference type="GO" id="GO:0005886">
    <property type="term" value="C:plasma membrane"/>
    <property type="evidence" value="ECO:0007669"/>
    <property type="project" value="UniProtKB-SubCell"/>
</dbReference>
<dbReference type="InterPro" id="IPR003439">
    <property type="entry name" value="ABC_transporter-like_ATP-bd"/>
</dbReference>
<keyword evidence="4" id="KW-0645">Protease</keyword>
<evidence type="ECO:0000256" key="8">
    <source>
        <dbReference type="ARBA" id="ARBA00043264"/>
    </source>
</evidence>
<reference evidence="12 13" key="1">
    <citation type="submission" date="2016-09" db="EMBL/GenBank/DDBJ databases">
        <title>Complete genome sequence of the Lysinibacillus sphaericus LMG 22257, a specie of Bacillus with ureolytic activity that can effectively biodeposit calcium carbonate.</title>
        <authorList>
            <person name="Yan W."/>
        </authorList>
    </citation>
    <scope>NUCLEOTIDE SEQUENCE [LARGE SCALE GENOMIC DNA]</scope>
    <source>
        <strain evidence="12 13">LMG 22257</strain>
    </source>
</reference>
<dbReference type="SMART" id="SM00382">
    <property type="entry name" value="AAA"/>
    <property type="match status" value="1"/>
</dbReference>
<keyword evidence="3" id="KW-0547">Nucleotide-binding</keyword>
<dbReference type="GO" id="GO:0043213">
    <property type="term" value="P:bacteriocin transport"/>
    <property type="evidence" value="ECO:0007669"/>
    <property type="project" value="UniProtKB-KW"/>
</dbReference>
<keyword evidence="5" id="KW-0067">ATP-binding</keyword>
<dbReference type="InterPro" id="IPR036640">
    <property type="entry name" value="ABC1_TM_sf"/>
</dbReference>
<proteinExistence type="predicted"/>
<dbReference type="GO" id="GO:0034040">
    <property type="term" value="F:ATPase-coupled lipid transmembrane transporter activity"/>
    <property type="evidence" value="ECO:0007669"/>
    <property type="project" value="TreeGrafter"/>
</dbReference>
<dbReference type="PANTHER" id="PTHR24221">
    <property type="entry name" value="ATP-BINDING CASSETTE SUB-FAMILY B"/>
    <property type="match status" value="1"/>
</dbReference>
<evidence type="ECO:0008006" key="14">
    <source>
        <dbReference type="Google" id="ProtNLM"/>
    </source>
</evidence>
<dbReference type="PANTHER" id="PTHR24221:SF654">
    <property type="entry name" value="ATP-BINDING CASSETTE SUB-FAMILY B MEMBER 6"/>
    <property type="match status" value="1"/>
</dbReference>
<keyword evidence="4" id="KW-0788">Thiol protease</keyword>
<keyword evidence="7 9" id="KW-0472">Membrane</keyword>
<feature type="transmembrane region" description="Helical" evidence="9">
    <location>
        <begin position="178"/>
        <end position="199"/>
    </location>
</feature>
<dbReference type="PROSITE" id="PS50990">
    <property type="entry name" value="PEPTIDASE_C39"/>
    <property type="match status" value="1"/>
</dbReference>
<sequence>MYAHSMQNSSTDCGIASLKTILKQLNVNVGNPNDLYKNYNIKKDQGISLWELNQILIGYGVQSDSYEVTDFEQLKEVEKLPMVIVVENDGLAHYVVVHEIKNGKFIISDPSKPKIMECDEGYIKSIFLGFALCINNVDITQKRIRKQSKPNQKERSIGETLYKRMMDNLPIKTKIKMIGLLFLKYMLPVVSTVVIQGFMQVNNGDLSLEDLVFPSITAFIIIVLFYFVNIGEGHQKVMIENRLQAAVLSQYYQQKINDLDSGKNADNVTGYFWNLLNSVSGLLQKFYFKLNLVYVLFLSILLYQFSVLLTVSLIFWFVIFSLYLRNQIPKVRNEERDIVGKSTGFSYAVENNIKTSLDINLFSKNSESEKFVKQKMDEFLKSKVTRTKTELRILSTYQLIVTLMTISAFIIFGFISLNESPDHLMNTSNSIFLISLILGSLSPVVQTWLTYQKSTVAIDHIQSGGDYEDEQVVEGKEKMGVEEINSISIDNINFGYPGSEELFRNFSATFESGEISAITGGNGSGKSTLVKIISGTLEPSSGDLTINGSISKRSFKDVAIHEYISMYSPEFNVYGSTVGRNIRYKVFNEELSDKEKQDYDDIFKLHLLNNYLIQSDGVNISQGQKQKILLMRALNQDKSIYIFDEPSGNLDKEAKGVLIKKMRELAIEKNKIVILITHEEDILRYAHKIVNVERILEVNKLEY</sequence>
<evidence type="ECO:0000256" key="5">
    <source>
        <dbReference type="ARBA" id="ARBA00022840"/>
    </source>
</evidence>
<comment type="subcellular location">
    <subcellularLocation>
        <location evidence="1">Cell membrane</location>
        <topology evidence="1">Multi-pass membrane protein</topology>
    </subcellularLocation>
</comment>
<keyword evidence="8" id="KW-0653">Protein transport</keyword>
<dbReference type="Pfam" id="PF03412">
    <property type="entry name" value="Peptidase_C39"/>
    <property type="match status" value="1"/>
</dbReference>
<accession>A0A1D8JJN8</accession>
<feature type="domain" description="Peptidase C39" evidence="11">
    <location>
        <begin position="7"/>
        <end position="134"/>
    </location>
</feature>
<dbReference type="GO" id="GO:0016887">
    <property type="term" value="F:ATP hydrolysis activity"/>
    <property type="evidence" value="ECO:0007669"/>
    <property type="project" value="InterPro"/>
</dbReference>
<feature type="transmembrane region" description="Helical" evidence="9">
    <location>
        <begin position="294"/>
        <end position="324"/>
    </location>
</feature>
<keyword evidence="8" id="KW-0080">Bacteriocin transport</keyword>
<dbReference type="Gene3D" id="3.40.50.300">
    <property type="entry name" value="P-loop containing nucleotide triphosphate hydrolases"/>
    <property type="match status" value="1"/>
</dbReference>
<dbReference type="RefSeq" id="WP_075529092.1">
    <property type="nucleotide sequence ID" value="NZ_CP017560.1"/>
</dbReference>
<evidence type="ECO:0000256" key="1">
    <source>
        <dbReference type="ARBA" id="ARBA00004651"/>
    </source>
</evidence>
<evidence type="ECO:0000256" key="3">
    <source>
        <dbReference type="ARBA" id="ARBA00022741"/>
    </source>
</evidence>
<protein>
    <recommendedName>
        <fullName evidence="14">ABC transporter ATP-binding protein</fullName>
    </recommendedName>
</protein>
<evidence type="ECO:0000259" key="10">
    <source>
        <dbReference type="PROSITE" id="PS50893"/>
    </source>
</evidence>
<dbReference type="AlphaFoldDB" id="A0A1D8JJN8"/>
<feature type="transmembrane region" description="Helical" evidence="9">
    <location>
        <begin position="211"/>
        <end position="228"/>
    </location>
</feature>
<dbReference type="InterPro" id="IPR027417">
    <property type="entry name" value="P-loop_NTPase"/>
</dbReference>
<dbReference type="PROSITE" id="PS50893">
    <property type="entry name" value="ABC_TRANSPORTER_2"/>
    <property type="match status" value="1"/>
</dbReference>
<feature type="transmembrane region" description="Helical" evidence="9">
    <location>
        <begin position="396"/>
        <end position="417"/>
    </location>
</feature>
<evidence type="ECO:0000259" key="11">
    <source>
        <dbReference type="PROSITE" id="PS50990"/>
    </source>
</evidence>
<dbReference type="InterPro" id="IPR003593">
    <property type="entry name" value="AAA+_ATPase"/>
</dbReference>
<dbReference type="GO" id="GO:0006508">
    <property type="term" value="P:proteolysis"/>
    <property type="evidence" value="ECO:0007669"/>
    <property type="project" value="InterPro"/>
</dbReference>
<dbReference type="SUPFAM" id="SSF52540">
    <property type="entry name" value="P-loop containing nucleoside triphosphate hydrolases"/>
    <property type="match status" value="1"/>
</dbReference>